<dbReference type="GeneID" id="57959563"/>
<protein>
    <submittedName>
        <fullName evidence="1">Uncharacterized protein</fullName>
    </submittedName>
</protein>
<evidence type="ECO:0000313" key="1">
    <source>
        <dbReference type="EMBL" id="QIX89136.1"/>
    </source>
</evidence>
<dbReference type="EMBL" id="CP050964">
    <property type="protein sequence ID" value="QIX89136.1"/>
    <property type="molecule type" value="Genomic_DNA"/>
</dbReference>
<gene>
    <name evidence="1" type="ORF">FOC47_00170</name>
</gene>
<reference evidence="1 2" key="1">
    <citation type="submission" date="2019-11" db="EMBL/GenBank/DDBJ databases">
        <title>FDA dAtabase for Regulatory Grade micrObial Sequences (FDA-ARGOS): Supporting development and validation of Infectious Disease Dx tests.</title>
        <authorList>
            <person name="Turner S."/>
            <person name="Byrd R."/>
            <person name="Tallon L."/>
            <person name="Sadzewicz L."/>
            <person name="Vavikolanu K."/>
            <person name="Mehta A."/>
            <person name="Aluvathingal J."/>
            <person name="Nadendla S."/>
            <person name="Myers T."/>
            <person name="Yan Y."/>
            <person name="Sichtig H."/>
        </authorList>
    </citation>
    <scope>NUCLEOTIDE SEQUENCE [LARGE SCALE GENOMIC DNA]</scope>
    <source>
        <strain evidence="1 2">FDAARGOS_739</strain>
    </source>
</reference>
<dbReference type="Proteomes" id="UP000501069">
    <property type="component" value="Chromosome"/>
</dbReference>
<sequence>MDKKKMERLYELLERVEREHNREAAAALRWAIFNLERMGDTANKYNG</sequence>
<dbReference type="RefSeq" id="WP_003523662.1">
    <property type="nucleotide sequence ID" value="NZ_CABKQO010000001.1"/>
</dbReference>
<name>A0AAP9LW58_9FIRM</name>
<accession>A0AAP9LW58</accession>
<organism evidence="1 2">
    <name type="scientific">Enterocloster clostridioformis</name>
    <dbReference type="NCBI Taxonomy" id="1531"/>
    <lineage>
        <taxon>Bacteria</taxon>
        <taxon>Bacillati</taxon>
        <taxon>Bacillota</taxon>
        <taxon>Clostridia</taxon>
        <taxon>Lachnospirales</taxon>
        <taxon>Lachnospiraceae</taxon>
        <taxon>Enterocloster</taxon>
    </lineage>
</organism>
<evidence type="ECO:0000313" key="2">
    <source>
        <dbReference type="Proteomes" id="UP000501069"/>
    </source>
</evidence>
<dbReference type="AlphaFoldDB" id="A0AAP9LW58"/>
<proteinExistence type="predicted"/>